<feature type="non-terminal residue" evidence="1">
    <location>
        <position position="1"/>
    </location>
</feature>
<name>A0A371EKT2_MUCPR</name>
<comment type="caution">
    <text evidence="1">The sequence shown here is derived from an EMBL/GenBank/DDBJ whole genome shotgun (WGS) entry which is preliminary data.</text>
</comment>
<dbReference type="EMBL" id="QJKJ01013349">
    <property type="protein sequence ID" value="RDX66641.1"/>
    <property type="molecule type" value="Genomic_DNA"/>
</dbReference>
<evidence type="ECO:0000313" key="1">
    <source>
        <dbReference type="EMBL" id="RDX66641.1"/>
    </source>
</evidence>
<dbReference type="AlphaFoldDB" id="A0A371EKT2"/>
<accession>A0A371EKT2</accession>
<reference evidence="1" key="1">
    <citation type="submission" date="2018-05" db="EMBL/GenBank/DDBJ databases">
        <title>Draft genome of Mucuna pruriens seed.</title>
        <authorList>
            <person name="Nnadi N.E."/>
            <person name="Vos R."/>
            <person name="Hasami M.H."/>
            <person name="Devisetty U.K."/>
            <person name="Aguiy J.C."/>
        </authorList>
    </citation>
    <scope>NUCLEOTIDE SEQUENCE [LARGE SCALE GENOMIC DNA]</scope>
    <source>
        <strain evidence="1">JCA_2017</strain>
    </source>
</reference>
<gene>
    <name evidence="1" type="ORF">CR513_54572</name>
</gene>
<protein>
    <submittedName>
        <fullName evidence="1">Uncharacterized protein</fullName>
    </submittedName>
</protein>
<organism evidence="1 2">
    <name type="scientific">Mucuna pruriens</name>
    <name type="common">Velvet bean</name>
    <name type="synonym">Dolichos pruriens</name>
    <dbReference type="NCBI Taxonomy" id="157652"/>
    <lineage>
        <taxon>Eukaryota</taxon>
        <taxon>Viridiplantae</taxon>
        <taxon>Streptophyta</taxon>
        <taxon>Embryophyta</taxon>
        <taxon>Tracheophyta</taxon>
        <taxon>Spermatophyta</taxon>
        <taxon>Magnoliopsida</taxon>
        <taxon>eudicotyledons</taxon>
        <taxon>Gunneridae</taxon>
        <taxon>Pentapetalae</taxon>
        <taxon>rosids</taxon>
        <taxon>fabids</taxon>
        <taxon>Fabales</taxon>
        <taxon>Fabaceae</taxon>
        <taxon>Papilionoideae</taxon>
        <taxon>50 kb inversion clade</taxon>
        <taxon>NPAAA clade</taxon>
        <taxon>indigoferoid/millettioid clade</taxon>
        <taxon>Phaseoleae</taxon>
        <taxon>Mucuna</taxon>
    </lineage>
</organism>
<proteinExistence type="predicted"/>
<evidence type="ECO:0000313" key="2">
    <source>
        <dbReference type="Proteomes" id="UP000257109"/>
    </source>
</evidence>
<keyword evidence="2" id="KW-1185">Reference proteome</keyword>
<sequence length="106" mass="11967">MDLIVKQVMESFCIASGLMVNIQNSVCNLPRIKNGKFSSLDDFQHTYKIGLPIMSRRVKNNDFAYVLDKINTTDLVGGNSWACYSAQSCPYIQPFPYTVCRISNFA</sequence>
<dbReference type="Proteomes" id="UP000257109">
    <property type="component" value="Unassembled WGS sequence"/>
</dbReference>